<dbReference type="PANTHER" id="PTHR45997:SF1">
    <property type="entry name" value="DNA LIGASE 4"/>
    <property type="match status" value="1"/>
</dbReference>
<dbReference type="GO" id="GO:0005524">
    <property type="term" value="F:ATP binding"/>
    <property type="evidence" value="ECO:0007669"/>
    <property type="project" value="InterPro"/>
</dbReference>
<dbReference type="Pfam" id="PF01068">
    <property type="entry name" value="DNA_ligase_A_M"/>
    <property type="match status" value="1"/>
</dbReference>
<dbReference type="EMBL" id="CP071182">
    <property type="protein sequence ID" value="QSO45694.1"/>
    <property type="molecule type" value="Genomic_DNA"/>
</dbReference>
<dbReference type="InterPro" id="IPR016059">
    <property type="entry name" value="DNA_ligase_ATP-dep_CS"/>
</dbReference>
<dbReference type="PANTHER" id="PTHR45997">
    <property type="entry name" value="DNA LIGASE 4"/>
    <property type="match status" value="1"/>
</dbReference>
<dbReference type="PROSITE" id="PS00697">
    <property type="entry name" value="DNA_LIGASE_A1"/>
    <property type="match status" value="1"/>
</dbReference>
<dbReference type="RefSeq" id="WP_206655063.1">
    <property type="nucleotide sequence ID" value="NZ_CP071182.1"/>
</dbReference>
<dbReference type="GO" id="GO:0006297">
    <property type="term" value="P:nucleotide-excision repair, DNA gap filling"/>
    <property type="evidence" value="ECO:0007669"/>
    <property type="project" value="TreeGrafter"/>
</dbReference>
<dbReference type="Gene3D" id="3.30.470.30">
    <property type="entry name" value="DNA ligase/mRNA capping enzyme"/>
    <property type="match status" value="1"/>
</dbReference>
<dbReference type="PROSITE" id="PS50160">
    <property type="entry name" value="DNA_LIGASE_A3"/>
    <property type="match status" value="1"/>
</dbReference>
<organism evidence="2 3">
    <name type="scientific">Alicyclobacillus mengziensis</name>
    <dbReference type="NCBI Taxonomy" id="2931921"/>
    <lineage>
        <taxon>Bacteria</taxon>
        <taxon>Bacillati</taxon>
        <taxon>Bacillota</taxon>
        <taxon>Bacilli</taxon>
        <taxon>Bacillales</taxon>
        <taxon>Alicyclobacillaceae</taxon>
        <taxon>Alicyclobacillus</taxon>
    </lineage>
</organism>
<dbReference type="SUPFAM" id="SSF56091">
    <property type="entry name" value="DNA ligase/mRNA capping enzyme, catalytic domain"/>
    <property type="match status" value="1"/>
</dbReference>
<dbReference type="Proteomes" id="UP000663505">
    <property type="component" value="Chromosome"/>
</dbReference>
<dbReference type="GO" id="GO:0006303">
    <property type="term" value="P:double-strand break repair via nonhomologous end joining"/>
    <property type="evidence" value="ECO:0007669"/>
    <property type="project" value="TreeGrafter"/>
</dbReference>
<name>A0A9X7Z471_9BACL</name>
<sequence>MSSELLIPMEPVLVSEPFDNPDYLYQVKWDGVRMLATQADDGVTLWNRKGNLKTRLYPEVSLEVESLNLPSGTILDGEMVSFGENGKPDFRKILQRDLASHPKPAVEVCYVVFDFLDGNRLNGGRSTYQVPLQERLLMMRDYVKPTAHIQVTDDFQSGTVLFLRMQQLEMEGIVAKRRDGFYHPGEKHPSWQKVKCWRQLQVEVIGVQMKGGRPASLLVQEPATGGEPLRVGSGLAHSDWSQILTYAESMEPDRKGIIALHSGIQARVRFLEWTKTGHLRGPVVEELTFL</sequence>
<dbReference type="CDD" id="cd07906">
    <property type="entry name" value="Adenylation_DNA_ligase_LigD_LigC"/>
    <property type="match status" value="1"/>
</dbReference>
<dbReference type="AlphaFoldDB" id="A0A9X7Z471"/>
<dbReference type="GO" id="GO:0003677">
    <property type="term" value="F:DNA binding"/>
    <property type="evidence" value="ECO:0007669"/>
    <property type="project" value="InterPro"/>
</dbReference>
<evidence type="ECO:0000259" key="1">
    <source>
        <dbReference type="PROSITE" id="PS50160"/>
    </source>
</evidence>
<protein>
    <recommendedName>
        <fullName evidence="1">ATP-dependent DNA ligase family profile domain-containing protein</fullName>
    </recommendedName>
</protein>
<dbReference type="GO" id="GO:0003910">
    <property type="term" value="F:DNA ligase (ATP) activity"/>
    <property type="evidence" value="ECO:0007669"/>
    <property type="project" value="InterPro"/>
</dbReference>
<dbReference type="InterPro" id="IPR012310">
    <property type="entry name" value="DNA_ligase_ATP-dep_cent"/>
</dbReference>
<dbReference type="GO" id="GO:0006310">
    <property type="term" value="P:DNA recombination"/>
    <property type="evidence" value="ECO:0007669"/>
    <property type="project" value="InterPro"/>
</dbReference>
<proteinExistence type="predicted"/>
<keyword evidence="3" id="KW-1185">Reference proteome</keyword>
<reference evidence="2 3" key="1">
    <citation type="submission" date="2021-02" db="EMBL/GenBank/DDBJ databases">
        <title>Alicyclobacillus curvatus sp. nov. and Alicyclobacillus mengziensis sp. nov., two acidophilic bacteria isolated from acid mine drainage.</title>
        <authorList>
            <person name="Huang Y."/>
        </authorList>
    </citation>
    <scope>NUCLEOTIDE SEQUENCE [LARGE SCALE GENOMIC DNA]</scope>
    <source>
        <strain evidence="2 3">S30H14</strain>
    </source>
</reference>
<gene>
    <name evidence="2" type="ORF">JZ786_14155</name>
</gene>
<evidence type="ECO:0000313" key="2">
    <source>
        <dbReference type="EMBL" id="QSO45694.1"/>
    </source>
</evidence>
<dbReference type="KEGG" id="afx:JZ786_14155"/>
<accession>A0A9X7Z471</accession>
<evidence type="ECO:0000313" key="3">
    <source>
        <dbReference type="Proteomes" id="UP000663505"/>
    </source>
</evidence>
<feature type="domain" description="ATP-dependent DNA ligase family profile" evidence="1">
    <location>
        <begin position="106"/>
        <end position="195"/>
    </location>
</feature>
<dbReference type="InterPro" id="IPR029710">
    <property type="entry name" value="LIG4"/>
</dbReference>
<dbReference type="Gene3D" id="3.30.1490.70">
    <property type="match status" value="1"/>
</dbReference>